<gene>
    <name evidence="3" type="ORF">FLAT13_00964</name>
</gene>
<keyword evidence="4" id="KW-1185">Reference proteome</keyword>
<dbReference type="InterPro" id="IPR033985">
    <property type="entry name" value="SusD-like_N"/>
</dbReference>
<evidence type="ECO:0000313" key="4">
    <source>
        <dbReference type="Proteomes" id="UP000530060"/>
    </source>
</evidence>
<accession>A0A6V6YRS7</accession>
<feature type="domain" description="SusD-like N-terminal" evidence="2">
    <location>
        <begin position="25"/>
        <end position="227"/>
    </location>
</feature>
<comment type="caution">
    <text evidence="3">The sequence shown here is derived from an EMBL/GenBank/DDBJ whole genome shotgun (WGS) entry which is preliminary data.</text>
</comment>
<sequence length="469" mass="52573">MMKNIYKSVVYFLALGLTFASCENYLDDAPKGSKVPTTLADYEAFLRDEYTNHRVNIAGASQLMNDQYATLATLSSDRLINANYMWDQNADRIALKVSDETTYYASYQGISTFNLIIENALSTTEATEEQKRIVWAEAKVLRAMNYFNLVNFYADTYVASTASTKLSVPLITSANINAPSKQVTIQELYDFILNDVKEALPYLPKVSQTVLHPNLGTGYAFYARVYLQMNNYTEALKYADLALAENNKLYDWIAFYNANKTLIETPANYTTFTSPMGYNYVENYNYRHGANSSLTTENSIPVERAQRFEAGDARFLSRWKTYTVGAETYFRRTLSGAFNFGGMTTVEIYLIKAECLARANQISDALAVLNTVRKTRILPASYQDISTTDKTTALKAIYRTKNNELTNTLIPFADARRLNAEGVYPVSFSKVAGGTTYTLSATSHMWTMPFPQGAVKNPGNGTITQNVAK</sequence>
<evidence type="ECO:0000256" key="1">
    <source>
        <dbReference type="SAM" id="SignalP"/>
    </source>
</evidence>
<dbReference type="InterPro" id="IPR011990">
    <property type="entry name" value="TPR-like_helical_dom_sf"/>
</dbReference>
<dbReference type="Pfam" id="PF14322">
    <property type="entry name" value="SusD-like_3"/>
    <property type="match status" value="1"/>
</dbReference>
<feature type="signal peptide" evidence="1">
    <location>
        <begin position="1"/>
        <end position="22"/>
    </location>
</feature>
<dbReference type="Gene3D" id="1.25.40.390">
    <property type="match status" value="1"/>
</dbReference>
<name>A0A6V6YRS7_9FLAO</name>
<dbReference type="Proteomes" id="UP000530060">
    <property type="component" value="Unassembled WGS sequence"/>
</dbReference>
<dbReference type="RefSeq" id="WP_230408791.1">
    <property type="nucleotide sequence ID" value="NZ_CAIJDP010000060.1"/>
</dbReference>
<dbReference type="PROSITE" id="PS51257">
    <property type="entry name" value="PROKAR_LIPOPROTEIN"/>
    <property type="match status" value="1"/>
</dbReference>
<evidence type="ECO:0000313" key="3">
    <source>
        <dbReference type="EMBL" id="CAD0002191.1"/>
    </source>
</evidence>
<dbReference type="SUPFAM" id="SSF48452">
    <property type="entry name" value="TPR-like"/>
    <property type="match status" value="1"/>
</dbReference>
<dbReference type="EMBL" id="CAIJDP010000060">
    <property type="protein sequence ID" value="CAD0002191.1"/>
    <property type="molecule type" value="Genomic_DNA"/>
</dbReference>
<dbReference type="AlphaFoldDB" id="A0A6V6YRS7"/>
<protein>
    <submittedName>
        <fullName evidence="3">Starch-binding protein</fullName>
    </submittedName>
</protein>
<feature type="chain" id="PRO_5028094216" evidence="1">
    <location>
        <begin position="23"/>
        <end position="469"/>
    </location>
</feature>
<keyword evidence="1" id="KW-0732">Signal</keyword>
<evidence type="ECO:0000259" key="2">
    <source>
        <dbReference type="Pfam" id="PF14322"/>
    </source>
</evidence>
<organism evidence="3 4">
    <name type="scientific">Flavobacterium salmonis</name>
    <dbReference type="NCBI Taxonomy" id="2654844"/>
    <lineage>
        <taxon>Bacteria</taxon>
        <taxon>Pseudomonadati</taxon>
        <taxon>Bacteroidota</taxon>
        <taxon>Flavobacteriia</taxon>
        <taxon>Flavobacteriales</taxon>
        <taxon>Flavobacteriaceae</taxon>
        <taxon>Flavobacterium</taxon>
    </lineage>
</organism>
<reference evidence="3 4" key="1">
    <citation type="submission" date="2020-06" db="EMBL/GenBank/DDBJ databases">
        <authorList>
            <person name="Criscuolo A."/>
        </authorList>
    </citation>
    <scope>NUCLEOTIDE SEQUENCE [LARGE SCALE GENOMIC DNA]</scope>
    <source>
        <strain evidence="4">CIP 111411</strain>
    </source>
</reference>
<proteinExistence type="predicted"/>